<accession>A0A5J5GB79</accession>
<dbReference type="RefSeq" id="WP_150446757.1">
    <property type="nucleotide sequence ID" value="NZ_VYQE01000007.1"/>
</dbReference>
<evidence type="ECO:0000256" key="1">
    <source>
        <dbReference type="SAM" id="Coils"/>
    </source>
</evidence>
<reference evidence="3 4" key="1">
    <citation type="submission" date="2019-09" db="EMBL/GenBank/DDBJ databases">
        <authorList>
            <person name="Park J.-S."/>
            <person name="Choi H.-J."/>
        </authorList>
    </citation>
    <scope>NUCLEOTIDE SEQUENCE [LARGE SCALE GENOMIC DNA]</scope>
    <source>
        <strain evidence="3 4">176SS1-4</strain>
    </source>
</reference>
<dbReference type="EMBL" id="VYQE01000007">
    <property type="protein sequence ID" value="KAA9005251.1"/>
    <property type="molecule type" value="Genomic_DNA"/>
</dbReference>
<feature type="coiled-coil region" evidence="1">
    <location>
        <begin position="95"/>
        <end position="122"/>
    </location>
</feature>
<name>A0A5J5GB79_9RHOB</name>
<gene>
    <name evidence="3" type="ORF">F3S47_18285</name>
</gene>
<organism evidence="3 4">
    <name type="scientific">Histidinibacterium aquaticum</name>
    <dbReference type="NCBI Taxonomy" id="2613962"/>
    <lineage>
        <taxon>Bacteria</taxon>
        <taxon>Pseudomonadati</taxon>
        <taxon>Pseudomonadota</taxon>
        <taxon>Alphaproteobacteria</taxon>
        <taxon>Rhodobacterales</taxon>
        <taxon>Paracoccaceae</taxon>
        <taxon>Histidinibacterium</taxon>
    </lineage>
</organism>
<keyword evidence="2" id="KW-0732">Signal</keyword>
<protein>
    <recommendedName>
        <fullName evidence="5">DUF1090 family protein</fullName>
    </recommendedName>
</protein>
<comment type="caution">
    <text evidence="3">The sequence shown here is derived from an EMBL/GenBank/DDBJ whole genome shotgun (WGS) entry which is preliminary data.</text>
</comment>
<evidence type="ECO:0000256" key="2">
    <source>
        <dbReference type="SAM" id="SignalP"/>
    </source>
</evidence>
<dbReference type="PROSITE" id="PS51257">
    <property type="entry name" value="PROKAR_LIPOPROTEIN"/>
    <property type="match status" value="1"/>
</dbReference>
<dbReference type="Proteomes" id="UP000326554">
    <property type="component" value="Unassembled WGS sequence"/>
</dbReference>
<feature type="signal peptide" evidence="2">
    <location>
        <begin position="1"/>
        <end position="15"/>
    </location>
</feature>
<proteinExistence type="predicted"/>
<sequence>MPTARLLLLLPLALAACSTPREQCLSRANGNLRTLEALADETRATLARGYAVEDYQEVREVRRRCEITLADGSEETIPCDRTVVRDRSRPVAVDLSAERQKLAQLERRIAAAREQAAANRQACIAAYPAT</sequence>
<keyword evidence="1" id="KW-0175">Coiled coil</keyword>
<feature type="chain" id="PRO_5023887574" description="DUF1090 family protein" evidence="2">
    <location>
        <begin position="16"/>
        <end position="130"/>
    </location>
</feature>
<evidence type="ECO:0008006" key="5">
    <source>
        <dbReference type="Google" id="ProtNLM"/>
    </source>
</evidence>
<keyword evidence="4" id="KW-1185">Reference proteome</keyword>
<dbReference type="AlphaFoldDB" id="A0A5J5GB79"/>
<evidence type="ECO:0000313" key="4">
    <source>
        <dbReference type="Proteomes" id="UP000326554"/>
    </source>
</evidence>
<evidence type="ECO:0000313" key="3">
    <source>
        <dbReference type="EMBL" id="KAA9005251.1"/>
    </source>
</evidence>